<evidence type="ECO:0000313" key="2">
    <source>
        <dbReference type="Proteomes" id="UP001274571"/>
    </source>
</evidence>
<protein>
    <submittedName>
        <fullName evidence="1">Uncharacterized protein</fullName>
    </submittedName>
</protein>
<dbReference type="Proteomes" id="UP001274571">
    <property type="component" value="Unassembled WGS sequence"/>
</dbReference>
<dbReference type="AlphaFoldDB" id="A0AAW9GC07"/>
<accession>A0AAW9GC07</accession>
<organism evidence="1 2">
    <name type="scientific">Bacillus thuringiensis</name>
    <dbReference type="NCBI Taxonomy" id="1428"/>
    <lineage>
        <taxon>Bacteria</taxon>
        <taxon>Bacillati</taxon>
        <taxon>Bacillota</taxon>
        <taxon>Bacilli</taxon>
        <taxon>Bacillales</taxon>
        <taxon>Bacillaceae</taxon>
        <taxon>Bacillus</taxon>
        <taxon>Bacillus cereus group</taxon>
    </lineage>
</organism>
<dbReference type="EMBL" id="JAXCMD010000005">
    <property type="protein sequence ID" value="MDY0852780.1"/>
    <property type="molecule type" value="Genomic_DNA"/>
</dbReference>
<evidence type="ECO:0000313" key="1">
    <source>
        <dbReference type="EMBL" id="MDY0852780.1"/>
    </source>
</evidence>
<reference evidence="1" key="1">
    <citation type="submission" date="2023-11" db="EMBL/GenBank/DDBJ databases">
        <title>Genome Sequence of Bacillus thuringiensis stain BLB 30AF.</title>
        <authorList>
            <person name="Farhat A."/>
        </authorList>
    </citation>
    <scope>NUCLEOTIDE SEQUENCE</scope>
    <source>
        <strain evidence="1">BLB30AF</strain>
    </source>
</reference>
<sequence length="72" mass="8366">MKKLQISRSNSICGLLLFLEKGVYVLFLRDTFVTDEQMYTILYSKYVYAIYADKGPIGKVQNRLYNVIGNTF</sequence>
<comment type="caution">
    <text evidence="1">The sequence shown here is derived from an EMBL/GenBank/DDBJ whole genome shotgun (WGS) entry which is preliminary data.</text>
</comment>
<proteinExistence type="predicted"/>
<dbReference type="RefSeq" id="WP_002164428.1">
    <property type="nucleotide sequence ID" value="NZ_CP017577.1"/>
</dbReference>
<name>A0AAW9GC07_BACTU</name>
<gene>
    <name evidence="1" type="ORF">SOH20_18000</name>
</gene>